<reference evidence="1 2" key="1">
    <citation type="submission" date="2009-06" db="EMBL/GenBank/DDBJ databases">
        <authorList>
            <person name="Shrivastava S."/>
            <person name="Brinkac L.B."/>
            <person name="Brown J.L."/>
            <person name="Bruce D.B."/>
            <person name="Detter C."/>
            <person name="Green L.D."/>
            <person name="Munk C.A."/>
            <person name="Rogers Y.C."/>
            <person name="Tapia R."/>
            <person name="Saunders E.S."/>
            <person name="Sims D.R."/>
            <person name="Smith L.A."/>
            <person name="Smith T.J."/>
            <person name="Sutton G."/>
            <person name="Brettin T."/>
        </authorList>
    </citation>
    <scope>NUCLEOTIDE SEQUENCE [LARGE SCALE GENOMIC DNA]</scope>
    <source>
        <strain evidence="2">D str. 1873</strain>
        <plasmid evidence="1 2">pCLG1</plasmid>
    </source>
</reference>
<dbReference type="Proteomes" id="UP000006160">
    <property type="component" value="Plasmid pCLG1"/>
</dbReference>
<proteinExistence type="predicted"/>
<dbReference type="SUPFAM" id="SSF47598">
    <property type="entry name" value="Ribbon-helix-helix"/>
    <property type="match status" value="1"/>
</dbReference>
<protein>
    <recommendedName>
        <fullName evidence="3">CopG family transcriptional regulator</fullName>
    </recommendedName>
</protein>
<name>A0A9N7AQM9_CLOBO</name>
<evidence type="ECO:0008006" key="3">
    <source>
        <dbReference type="Google" id="ProtNLM"/>
    </source>
</evidence>
<dbReference type="GO" id="GO:0006355">
    <property type="term" value="P:regulation of DNA-templated transcription"/>
    <property type="evidence" value="ECO:0007669"/>
    <property type="project" value="InterPro"/>
</dbReference>
<dbReference type="InterPro" id="IPR010985">
    <property type="entry name" value="Ribbon_hlx_hlx"/>
</dbReference>
<dbReference type="RefSeq" id="WP_012669477.1">
    <property type="nucleotide sequence ID" value="NC_012946.1"/>
</dbReference>
<dbReference type="EMBL" id="CP001659">
    <property type="protein sequence ID" value="ACT33585.1"/>
    <property type="molecule type" value="Genomic_DNA"/>
</dbReference>
<sequence length="92" mass="10976">MSNNFKDSIKSNMNIKNESNEVICKSNTNIKNETFVLKKKEDEKSGKKAFNVYISEEKLRELDKMSKKSRYSRNELVNLMFDYCLEHWKVED</sequence>
<gene>
    <name evidence="1" type="ORF">CLG_0109</name>
</gene>
<geneLocation type="plasmid" evidence="1 2">
    <name>pCLG1</name>
</geneLocation>
<evidence type="ECO:0000313" key="1">
    <source>
        <dbReference type="EMBL" id="ACT33585.1"/>
    </source>
</evidence>
<dbReference type="GeneID" id="66320145"/>
<dbReference type="AlphaFoldDB" id="A0A9N7AQM9"/>
<evidence type="ECO:0000313" key="2">
    <source>
        <dbReference type="Proteomes" id="UP000006160"/>
    </source>
</evidence>
<accession>A0A9N7AQM9</accession>
<organism evidence="1 2">
    <name type="scientific">Clostridium botulinum D str. 1873</name>
    <dbReference type="NCBI Taxonomy" id="592027"/>
    <lineage>
        <taxon>Bacteria</taxon>
        <taxon>Bacillati</taxon>
        <taxon>Bacillota</taxon>
        <taxon>Clostridia</taxon>
        <taxon>Eubacteriales</taxon>
        <taxon>Clostridiaceae</taxon>
        <taxon>Clostridium</taxon>
    </lineage>
</organism>
<keyword evidence="1" id="KW-0614">Plasmid</keyword>